<evidence type="ECO:0000313" key="2">
    <source>
        <dbReference type="Proteomes" id="UP000027153"/>
    </source>
</evidence>
<proteinExistence type="predicted"/>
<gene>
    <name evidence="1" type="ORF">ANME2D_00704</name>
</gene>
<reference evidence="1 2" key="1">
    <citation type="journal article" date="2013" name="Nature">
        <title>Anaerobic oxidation of methane coupled to nitrate reduction in a novel archaeal lineage.</title>
        <authorList>
            <person name="Haroon M.F."/>
            <person name="Hu S."/>
            <person name="Shi Y."/>
            <person name="Imelfort M."/>
            <person name="Keller J."/>
            <person name="Hugenholtz P."/>
            <person name="Yuan Z."/>
            <person name="Tyson G.W."/>
        </authorList>
    </citation>
    <scope>NUCLEOTIDE SEQUENCE [LARGE SCALE GENOMIC DNA]</scope>
    <source>
        <strain evidence="1 2">ANME-2d</strain>
    </source>
</reference>
<protein>
    <submittedName>
        <fullName evidence="1">Uncharacterized protein</fullName>
    </submittedName>
</protein>
<sequence length="66" mass="7862">MDIESNRIKPFAQSSEREQIREHFIKRAREAPIPDPFDPASMLKWGEYVDEMRELEQMLRNAGEKL</sequence>
<dbReference type="RefSeq" id="WP_048089115.1">
    <property type="nucleotide sequence ID" value="NZ_JMIY01000001.1"/>
</dbReference>
<accession>A0A062V8K8</accession>
<comment type="caution">
    <text evidence="1">The sequence shown here is derived from an EMBL/GenBank/DDBJ whole genome shotgun (WGS) entry which is preliminary data.</text>
</comment>
<dbReference type="Proteomes" id="UP000027153">
    <property type="component" value="Unassembled WGS sequence"/>
</dbReference>
<dbReference type="AlphaFoldDB" id="A0A062V8K8"/>
<organism evidence="1 2">
    <name type="scientific">Candidatus Methanoperedens nitratireducens</name>
    <dbReference type="NCBI Taxonomy" id="1392998"/>
    <lineage>
        <taxon>Archaea</taxon>
        <taxon>Methanobacteriati</taxon>
        <taxon>Methanobacteriota</taxon>
        <taxon>Stenosarchaea group</taxon>
        <taxon>Methanomicrobia</taxon>
        <taxon>Methanosarcinales</taxon>
        <taxon>ANME-2 cluster</taxon>
        <taxon>Candidatus Methanoperedentaceae</taxon>
        <taxon>Candidatus Methanoperedens</taxon>
    </lineage>
</organism>
<name>A0A062V8K8_9EURY</name>
<keyword evidence="2" id="KW-1185">Reference proteome</keyword>
<evidence type="ECO:0000313" key="1">
    <source>
        <dbReference type="EMBL" id="KCZ73632.1"/>
    </source>
</evidence>
<dbReference type="EMBL" id="JMIY01000001">
    <property type="protein sequence ID" value="KCZ73632.1"/>
    <property type="molecule type" value="Genomic_DNA"/>
</dbReference>